<evidence type="ECO:0000313" key="3">
    <source>
        <dbReference type="EMBL" id="UOX33817.1"/>
    </source>
</evidence>
<keyword evidence="1" id="KW-0472">Membrane</keyword>
<feature type="transmembrane region" description="Helical" evidence="1">
    <location>
        <begin position="12"/>
        <end position="34"/>
    </location>
</feature>
<dbReference type="InterPro" id="IPR046714">
    <property type="entry name" value="DUF6787"/>
</dbReference>
<keyword evidence="1" id="KW-0812">Transmembrane</keyword>
<evidence type="ECO:0000256" key="1">
    <source>
        <dbReference type="SAM" id="Phobius"/>
    </source>
</evidence>
<accession>A0ABY4HNK1</accession>
<organism evidence="3 4">
    <name type="scientific">Flavobacterium sediminilitoris</name>
    <dbReference type="NCBI Taxonomy" id="2024526"/>
    <lineage>
        <taxon>Bacteria</taxon>
        <taxon>Pseudomonadati</taxon>
        <taxon>Bacteroidota</taxon>
        <taxon>Flavobacteriia</taxon>
        <taxon>Flavobacteriales</taxon>
        <taxon>Flavobacteriaceae</taxon>
        <taxon>Flavobacterium</taxon>
    </lineage>
</organism>
<keyword evidence="1" id="KW-1133">Transmembrane helix</keyword>
<protein>
    <submittedName>
        <fullName evidence="3">Diacylglyceryl transferase</fullName>
    </submittedName>
</protein>
<keyword evidence="3" id="KW-0808">Transferase</keyword>
<reference evidence="3" key="2">
    <citation type="submission" date="2022-04" db="EMBL/GenBank/DDBJ databases">
        <title>Complete Genome Sequence of Flavobacterium sediminilitoris YSM-43, Isolated from a Tidal Sediment.</title>
        <authorList>
            <person name="Lee P.A."/>
        </authorList>
    </citation>
    <scope>NUCLEOTIDE SEQUENCE</scope>
    <source>
        <strain evidence="3">YSM-43</strain>
    </source>
</reference>
<keyword evidence="4" id="KW-1185">Reference proteome</keyword>
<gene>
    <name evidence="3" type="ORF">LXD69_17500</name>
</gene>
<feature type="domain" description="DUF6787" evidence="2">
    <location>
        <begin position="18"/>
        <end position="97"/>
    </location>
</feature>
<name>A0ABY4HNK1_9FLAO</name>
<dbReference type="Pfam" id="PF20584">
    <property type="entry name" value="DUF6787"/>
    <property type="match status" value="1"/>
</dbReference>
<proteinExistence type="predicted"/>
<evidence type="ECO:0000313" key="4">
    <source>
        <dbReference type="Proteomes" id="UP000830454"/>
    </source>
</evidence>
<dbReference type="Proteomes" id="UP000830454">
    <property type="component" value="Chromosome"/>
</dbReference>
<evidence type="ECO:0000259" key="2">
    <source>
        <dbReference type="Pfam" id="PF20584"/>
    </source>
</evidence>
<feature type="transmembrane region" description="Helical" evidence="1">
    <location>
        <begin position="54"/>
        <end position="83"/>
    </location>
</feature>
<sequence length="109" mass="12978">MNKLKERWNITSNIQLIIIFIVFAITGSSSAYLSKPFISFLGITKESMSLWLYWPLRIILIFPIYQVLLIIIGSIFGQFPFFWEFEKKMLNRMKMGFIVDFIEDKIKKQ</sequence>
<dbReference type="RefSeq" id="WP_045972102.1">
    <property type="nucleotide sequence ID" value="NZ_CP090145.1"/>
</dbReference>
<reference evidence="3" key="1">
    <citation type="submission" date="2021-12" db="EMBL/GenBank/DDBJ databases">
        <authorList>
            <person name="Cha I.-T."/>
            <person name="Lee K.-E."/>
            <person name="Park S.-J."/>
        </authorList>
    </citation>
    <scope>NUCLEOTIDE SEQUENCE</scope>
    <source>
        <strain evidence="3">YSM-43</strain>
    </source>
</reference>
<dbReference type="GO" id="GO:0016740">
    <property type="term" value="F:transferase activity"/>
    <property type="evidence" value="ECO:0007669"/>
    <property type="project" value="UniProtKB-KW"/>
</dbReference>
<dbReference type="EMBL" id="CP090145">
    <property type="protein sequence ID" value="UOX33817.1"/>
    <property type="molecule type" value="Genomic_DNA"/>
</dbReference>